<name>A0A3N2D166_9MICO</name>
<feature type="binding site" evidence="11">
    <location>
        <position position="278"/>
    </location>
    <ligand>
        <name>NAD(+)</name>
        <dbReference type="ChEBI" id="CHEBI:57540"/>
    </ligand>
</feature>
<dbReference type="SMART" id="SM01003">
    <property type="entry name" value="AlaDh_PNT_N"/>
    <property type="match status" value="1"/>
</dbReference>
<dbReference type="Pfam" id="PF01262">
    <property type="entry name" value="AlaDh_PNT_C"/>
    <property type="match status" value="1"/>
</dbReference>
<feature type="binding site" evidence="10">
    <location>
        <position position="74"/>
    </location>
    <ligand>
        <name>substrate</name>
    </ligand>
</feature>
<feature type="binding site" evidence="10">
    <location>
        <position position="15"/>
    </location>
    <ligand>
        <name>substrate</name>
    </ligand>
</feature>
<feature type="binding site" evidence="11">
    <location>
        <position position="133"/>
    </location>
    <ligand>
        <name>NAD(+)</name>
        <dbReference type="ChEBI" id="CHEBI:57540"/>
    </ligand>
</feature>
<dbReference type="InterPro" id="IPR036291">
    <property type="entry name" value="NAD(P)-bd_dom_sf"/>
</dbReference>
<dbReference type="PANTHER" id="PTHR42795">
    <property type="entry name" value="ALANINE DEHYDROGENASE"/>
    <property type="match status" value="1"/>
</dbReference>
<feature type="binding site" evidence="11">
    <location>
        <position position="197"/>
    </location>
    <ligand>
        <name>NAD(+)</name>
        <dbReference type="ChEBI" id="CHEBI:57540"/>
    </ligand>
</feature>
<dbReference type="Proteomes" id="UP000275356">
    <property type="component" value="Unassembled WGS sequence"/>
</dbReference>
<dbReference type="Gene3D" id="3.40.50.720">
    <property type="entry name" value="NAD(P)-binding Rossmann-like Domain"/>
    <property type="match status" value="2"/>
</dbReference>
<dbReference type="GO" id="GO:0000166">
    <property type="term" value="F:nucleotide binding"/>
    <property type="evidence" value="ECO:0007669"/>
    <property type="project" value="UniProtKB-KW"/>
</dbReference>
<dbReference type="AlphaFoldDB" id="A0A3N2D166"/>
<evidence type="ECO:0000256" key="8">
    <source>
        <dbReference type="PIRNR" id="PIRNR000183"/>
    </source>
</evidence>
<keyword evidence="5 8" id="KW-0520">NAD</keyword>
<evidence type="ECO:0000256" key="6">
    <source>
        <dbReference type="ARBA" id="ARBA00065528"/>
    </source>
</evidence>
<feature type="binding site" evidence="12">
    <location>
        <position position="322"/>
    </location>
    <ligand>
        <name>Mg(2+)</name>
        <dbReference type="ChEBI" id="CHEBI:18420"/>
    </ligand>
</feature>
<feature type="binding site" evidence="11">
    <location>
        <position position="202"/>
    </location>
    <ligand>
        <name>NAD(+)</name>
        <dbReference type="ChEBI" id="CHEBI:57540"/>
    </ligand>
</feature>
<dbReference type="NCBIfam" id="TIGR00518">
    <property type="entry name" value="alaDH"/>
    <property type="match status" value="1"/>
</dbReference>
<dbReference type="EC" id="1.4.1.1" evidence="3 8"/>
<dbReference type="InterPro" id="IPR008141">
    <property type="entry name" value="Ala_DH"/>
</dbReference>
<evidence type="ECO:0000256" key="11">
    <source>
        <dbReference type="PIRSR" id="PIRSR000183-3"/>
    </source>
</evidence>
<evidence type="ECO:0000256" key="2">
    <source>
        <dbReference type="ARBA" id="ARBA00005689"/>
    </source>
</evidence>
<evidence type="ECO:0000313" key="16">
    <source>
        <dbReference type="Proteomes" id="UP000275356"/>
    </source>
</evidence>
<dbReference type="EMBL" id="RKHQ01000002">
    <property type="protein sequence ID" value="ROR93520.1"/>
    <property type="molecule type" value="Genomic_DNA"/>
</dbReference>
<comment type="similarity">
    <text evidence="2 8">Belongs to the AlaDH/PNT family.</text>
</comment>
<feature type="domain" description="Alanine dehydrogenase/pyridine nucleotide transhydrogenase N-terminal" evidence="14">
    <location>
        <begin position="4"/>
        <end position="136"/>
    </location>
</feature>
<evidence type="ECO:0000256" key="1">
    <source>
        <dbReference type="ARBA" id="ARBA00005206"/>
    </source>
</evidence>
<keyword evidence="12" id="KW-0460">Magnesium</keyword>
<accession>A0A3N2D166</accession>
<evidence type="ECO:0000259" key="14">
    <source>
        <dbReference type="SMART" id="SM01003"/>
    </source>
</evidence>
<evidence type="ECO:0000259" key="13">
    <source>
        <dbReference type="SMART" id="SM01002"/>
    </source>
</evidence>
<dbReference type="RefSeq" id="WP_123740469.1">
    <property type="nucleotide sequence ID" value="NZ_CALFQU010000035.1"/>
</dbReference>
<reference evidence="15 16" key="1">
    <citation type="submission" date="2018-11" db="EMBL/GenBank/DDBJ databases">
        <title>Sequencing the genomes of 1000 actinobacteria strains.</title>
        <authorList>
            <person name="Klenk H.-P."/>
        </authorList>
    </citation>
    <scope>NUCLEOTIDE SEQUENCE [LARGE SCALE GENOMIC DNA]</scope>
    <source>
        <strain evidence="15 16">DSM 13521</strain>
    </source>
</reference>
<comment type="catalytic activity">
    <reaction evidence="8">
        <text>L-alanine + NAD(+) + H2O = pyruvate + NH4(+) + NADH + H(+)</text>
        <dbReference type="Rhea" id="RHEA:18405"/>
        <dbReference type="ChEBI" id="CHEBI:15361"/>
        <dbReference type="ChEBI" id="CHEBI:15377"/>
        <dbReference type="ChEBI" id="CHEBI:15378"/>
        <dbReference type="ChEBI" id="CHEBI:28938"/>
        <dbReference type="ChEBI" id="CHEBI:57540"/>
        <dbReference type="ChEBI" id="CHEBI:57945"/>
        <dbReference type="ChEBI" id="CHEBI:57972"/>
        <dbReference type="EC" id="1.4.1.1"/>
    </reaction>
</comment>
<evidence type="ECO:0000313" key="15">
    <source>
        <dbReference type="EMBL" id="ROR93520.1"/>
    </source>
</evidence>
<feature type="binding site" evidence="11">
    <location>
        <begin position="297"/>
        <end position="300"/>
    </location>
    <ligand>
        <name>NAD(+)</name>
        <dbReference type="ChEBI" id="CHEBI:57540"/>
    </ligand>
</feature>
<dbReference type="PANTHER" id="PTHR42795:SF1">
    <property type="entry name" value="ALANINE DEHYDROGENASE"/>
    <property type="match status" value="1"/>
</dbReference>
<dbReference type="PIRSF" id="PIRSF000183">
    <property type="entry name" value="Alanine_dh"/>
    <property type="match status" value="1"/>
</dbReference>
<evidence type="ECO:0000256" key="10">
    <source>
        <dbReference type="PIRSR" id="PIRSR000183-2"/>
    </source>
</evidence>
<organism evidence="15 16">
    <name type="scientific">Salana multivorans</name>
    <dbReference type="NCBI Taxonomy" id="120377"/>
    <lineage>
        <taxon>Bacteria</taxon>
        <taxon>Bacillati</taxon>
        <taxon>Actinomycetota</taxon>
        <taxon>Actinomycetes</taxon>
        <taxon>Micrococcales</taxon>
        <taxon>Beutenbergiaceae</taxon>
        <taxon>Salana</taxon>
    </lineage>
</organism>
<feature type="binding site" evidence="11">
    <location>
        <begin position="238"/>
        <end position="239"/>
    </location>
    <ligand>
        <name>NAD(+)</name>
        <dbReference type="ChEBI" id="CHEBI:57540"/>
    </ligand>
</feature>
<feature type="domain" description="Alanine dehydrogenase/pyridine nucleotide transhydrogenase NAD(H)-binding" evidence="13">
    <location>
        <begin position="148"/>
        <end position="296"/>
    </location>
</feature>
<dbReference type="Pfam" id="PF05222">
    <property type="entry name" value="AlaDh_PNT_N"/>
    <property type="match status" value="1"/>
</dbReference>
<dbReference type="InterPro" id="IPR007698">
    <property type="entry name" value="AlaDH/PNT_NAD(H)-bd"/>
</dbReference>
<gene>
    <name evidence="15" type="ORF">EDD28_2936</name>
</gene>
<keyword evidence="12" id="KW-0479">Metal-binding</keyword>
<dbReference type="SUPFAM" id="SSF52283">
    <property type="entry name" value="Formate/glycerate dehydrogenase catalytic domain-like"/>
    <property type="match status" value="1"/>
</dbReference>
<feature type="binding site" evidence="11">
    <location>
        <begin position="266"/>
        <end position="269"/>
    </location>
    <ligand>
        <name>NAD(+)</name>
        <dbReference type="ChEBI" id="CHEBI:57540"/>
    </ligand>
</feature>
<dbReference type="GO" id="GO:0000286">
    <property type="term" value="F:alanine dehydrogenase activity"/>
    <property type="evidence" value="ECO:0007669"/>
    <property type="project" value="UniProtKB-UniRule"/>
</dbReference>
<comment type="cofactor">
    <cofactor evidence="12">
        <name>Mg(2+)</name>
        <dbReference type="ChEBI" id="CHEBI:18420"/>
    </cofactor>
    <text evidence="12">Binds 1 Mg(2+) ion per subunit.</text>
</comment>
<dbReference type="InterPro" id="IPR008143">
    <property type="entry name" value="Ala_DH/PNT_CS2"/>
</dbReference>
<feature type="active site" description="Proton donor/acceptor" evidence="9">
    <location>
        <position position="95"/>
    </location>
</feature>
<protein>
    <recommendedName>
        <fullName evidence="7 8">Alanine dehydrogenase</fullName>
        <ecNumber evidence="3 8">1.4.1.1</ecNumber>
    </recommendedName>
</protein>
<feature type="active site" description="Proton donor/acceptor" evidence="9">
    <location>
        <position position="269"/>
    </location>
</feature>
<evidence type="ECO:0000256" key="12">
    <source>
        <dbReference type="PIRSR" id="PIRSR000183-4"/>
    </source>
</evidence>
<dbReference type="InterPro" id="IPR007886">
    <property type="entry name" value="AlaDH/PNT_N"/>
</dbReference>
<dbReference type="PROSITE" id="PS00837">
    <property type="entry name" value="ALADH_PNT_2"/>
    <property type="match status" value="1"/>
</dbReference>
<dbReference type="GO" id="GO:0046872">
    <property type="term" value="F:metal ion binding"/>
    <property type="evidence" value="ECO:0007669"/>
    <property type="project" value="UniProtKB-KW"/>
</dbReference>
<comment type="function">
    <text evidence="8">Catalyzes the reversible reductive amination of pyruvate to L-alanine.</text>
</comment>
<keyword evidence="16" id="KW-1185">Reference proteome</keyword>
<evidence type="ECO:0000256" key="5">
    <source>
        <dbReference type="ARBA" id="ARBA00023027"/>
    </source>
</evidence>
<dbReference type="OrthoDB" id="9804592at2"/>
<dbReference type="CDD" id="cd05305">
    <property type="entry name" value="L-AlaDH"/>
    <property type="match status" value="1"/>
</dbReference>
<dbReference type="FunFam" id="3.40.50.720:FF:000049">
    <property type="entry name" value="Alanine dehydrogenase"/>
    <property type="match status" value="1"/>
</dbReference>
<dbReference type="SMART" id="SM01002">
    <property type="entry name" value="AlaDh_PNT_C"/>
    <property type="match status" value="1"/>
</dbReference>
<dbReference type="SUPFAM" id="SSF51735">
    <property type="entry name" value="NAD(P)-binding Rossmann-fold domains"/>
    <property type="match status" value="1"/>
</dbReference>
<dbReference type="GO" id="GO:0005886">
    <property type="term" value="C:plasma membrane"/>
    <property type="evidence" value="ECO:0007669"/>
    <property type="project" value="TreeGrafter"/>
</dbReference>
<evidence type="ECO:0000256" key="4">
    <source>
        <dbReference type="ARBA" id="ARBA00023002"/>
    </source>
</evidence>
<keyword evidence="4 8" id="KW-0560">Oxidoreductase</keyword>
<evidence type="ECO:0000256" key="7">
    <source>
        <dbReference type="ARBA" id="ARBA00072341"/>
    </source>
</evidence>
<dbReference type="GO" id="GO:0042853">
    <property type="term" value="P:L-alanine catabolic process"/>
    <property type="evidence" value="ECO:0007669"/>
    <property type="project" value="UniProtKB-UniPathway"/>
</dbReference>
<evidence type="ECO:0000256" key="3">
    <source>
        <dbReference type="ARBA" id="ARBA00012897"/>
    </source>
</evidence>
<sequence length="373" mass="38227">MKIGVPTEVKNNEFRVGVTPSGVAELVAQGHEVVVQSGAGVGSLLSDDAYAAAGAVVVGDAGAAWDAELVVKVKEPEPEEYGFLREDLALFTYLHLAASQECTEALLAAGTAAIAYETVQLGSGALPLLQPMSEIAGRLATVVGAYHLMKETGGAGVLLGGIAGTPRANVVVLGAGVAGEHAIANAIGMGADVTVLDVAMPRLRTIQEKYGPAVTTRVSSAYEIAAAVERADLVVGAVLVPGAHAPRLVTDAMIAGMRPGAVLVDIAIDQGGCFEGSRPTTHDDPTFQVHDALLYCVTNMPGAVPQSSTRALTNATLPYIVEIADWGWRLALQQDPALAQGLNTCAGRVTNRGVAQAFDLDAISVSTALAGGW</sequence>
<keyword evidence="11" id="KW-0547">Nucleotide-binding</keyword>
<dbReference type="UniPathway" id="UPA00527">
    <property type="reaction ID" value="UER00585"/>
</dbReference>
<comment type="caution">
    <text evidence="15">The sequence shown here is derived from an EMBL/GenBank/DDBJ whole genome shotgun (WGS) entry which is preliminary data.</text>
</comment>
<feature type="binding site" evidence="11">
    <location>
        <position position="219"/>
    </location>
    <ligand>
        <name>NAD(+)</name>
        <dbReference type="ChEBI" id="CHEBI:57540"/>
    </ligand>
</feature>
<proteinExistence type="inferred from homology"/>
<comment type="subunit">
    <text evidence="6">Homohexamer. Trimer of dimers.</text>
</comment>
<comment type="pathway">
    <text evidence="1 8">Amino-acid degradation; L-alanine degradation via dehydrogenase pathway; NH(3) and pyruvate from L-alanine: step 1/1.</text>
</comment>
<evidence type="ECO:0000256" key="9">
    <source>
        <dbReference type="PIRSR" id="PIRSR000183-1"/>
    </source>
</evidence>